<dbReference type="Proteomes" id="UP000515163">
    <property type="component" value="Unplaced"/>
</dbReference>
<evidence type="ECO:0000256" key="4">
    <source>
        <dbReference type="PROSITE-ProRule" id="PRU01052"/>
    </source>
</evidence>
<proteinExistence type="inferred from homology"/>
<dbReference type="InterPro" id="IPR003191">
    <property type="entry name" value="Guanylate-bd/ATL_C"/>
</dbReference>
<keyword evidence="1" id="KW-0547">Nucleotide-binding</keyword>
<dbReference type="GO" id="GO:0003924">
    <property type="term" value="F:GTPase activity"/>
    <property type="evidence" value="ECO:0007669"/>
    <property type="project" value="InterPro"/>
</dbReference>
<dbReference type="AlphaFoldDB" id="A0A6P8JBE5"/>
<feature type="coiled-coil region" evidence="5">
    <location>
        <begin position="592"/>
        <end position="626"/>
    </location>
</feature>
<dbReference type="SUPFAM" id="SSF48340">
    <property type="entry name" value="Interferon-induced guanylate-binding protein 1 (GBP1), C-terminal domain"/>
    <property type="match status" value="1"/>
</dbReference>
<dbReference type="PROSITE" id="PS51715">
    <property type="entry name" value="G_GB1_RHD3"/>
    <property type="match status" value="1"/>
</dbReference>
<evidence type="ECO:0000256" key="2">
    <source>
        <dbReference type="ARBA" id="ARBA00022801"/>
    </source>
</evidence>
<evidence type="ECO:0000256" key="3">
    <source>
        <dbReference type="ARBA" id="ARBA00023134"/>
    </source>
</evidence>
<dbReference type="InterPro" id="IPR030386">
    <property type="entry name" value="G_GB1_RHD3_dom"/>
</dbReference>
<dbReference type="SUPFAM" id="SSF52540">
    <property type="entry name" value="P-loop containing nucleoside triphosphate hydrolases"/>
    <property type="match status" value="1"/>
</dbReference>
<protein>
    <submittedName>
        <fullName evidence="8">Guanylate-binding protein 4-like</fullName>
    </submittedName>
</protein>
<evidence type="ECO:0000259" key="6">
    <source>
        <dbReference type="PROSITE" id="PS51715"/>
    </source>
</evidence>
<dbReference type="FunCoup" id="A0A6P8JBE5">
    <property type="interactions" value="1000"/>
</dbReference>
<accession>A0A6P8JBE5</accession>
<dbReference type="InterPro" id="IPR027417">
    <property type="entry name" value="P-loop_NTPase"/>
</dbReference>
<name>A0A6P8JBE5_ACTTE</name>
<keyword evidence="3" id="KW-0342">GTP-binding</keyword>
<dbReference type="PANTHER" id="PTHR10751">
    <property type="entry name" value="GUANYLATE BINDING PROTEIN"/>
    <property type="match status" value="1"/>
</dbReference>
<evidence type="ECO:0000256" key="5">
    <source>
        <dbReference type="SAM" id="Coils"/>
    </source>
</evidence>
<sequence length="662" mass="75925">MSKVAIPLVLPNNCTWDAQTGTYDKKKGVGRETLNAIPKALDQLREIKGPVCVVSIAGPCRKGKSYILGKVFDQEEIFPLGHLLDPETMGIWLWIVPQKFQDSTGRDFTVILLDSEGIDSVYAKQADDHRIFTLSVLLSSILIYNSAGVPNRSDLEGLDFIAQLSQRIQLYTKKKNATYKDESHFYEAFPNFIWLLRDVVLEIPAGCSNIKEYFLKKVLNAEGEAGSSRRALKAADSILNFFSDFDAFSLPPPSYRPQVVQNLNDKSLESQVNSKFLEGIKGFKAMLHPKLAPMKSINEGEFVTGEALAALAQLFVEALNTPGTVPNVENAWDTFVHNKCTEVLAAALAAYKQEMTSQMKDKIPCEAEAIRESHENAVDVGLVTFRRETFDLSTKHVDEYLTEFRNKTKTILEDWIQENRRHTQVYCSNLLKKLKEQILNPVLAQLCGSGAAKMEFKDLVEAYDKIEERYKMDGRGAKDVQANILMKFIPELRDEMQQHAEVLKRMKDYDEEIEREKTNKIVAEEQQRRFEELMAELEEERQNMEKQVELLREKQKEEIVRIQQIAMKNAKERQEQMDNMLQANFQQRIKDRQEAIRQQKKLEETLEELKESLKNRRVEIIEIDRRIEEHSKPGMMDILAPIATFAISRLLTRFVPASCSIM</sequence>
<dbReference type="GeneID" id="116308678"/>
<dbReference type="InterPro" id="IPR036543">
    <property type="entry name" value="Guanylate-bd_C_sf"/>
</dbReference>
<keyword evidence="2" id="KW-0378">Hydrolase</keyword>
<reference evidence="8" key="1">
    <citation type="submission" date="2025-08" db="UniProtKB">
        <authorList>
            <consortium name="RefSeq"/>
        </authorList>
    </citation>
    <scope>IDENTIFICATION</scope>
</reference>
<gene>
    <name evidence="8" type="primary">LOC116308678</name>
</gene>
<keyword evidence="7" id="KW-1185">Reference proteome</keyword>
<feature type="coiled-coil region" evidence="5">
    <location>
        <begin position="492"/>
        <end position="561"/>
    </location>
</feature>
<dbReference type="InterPro" id="IPR015894">
    <property type="entry name" value="Guanylate-bd_N"/>
</dbReference>
<keyword evidence="5" id="KW-0175">Coiled coil</keyword>
<evidence type="ECO:0000313" key="8">
    <source>
        <dbReference type="RefSeq" id="XP_031575013.1"/>
    </source>
</evidence>
<dbReference type="InParanoid" id="A0A6P8JBE5"/>
<comment type="similarity">
    <text evidence="4">Belongs to the TRAFAC class dynamin-like GTPase superfamily. GB1/RHD3 GTPase family.</text>
</comment>
<dbReference type="KEGG" id="aten:116308678"/>
<feature type="domain" description="GB1/RHD3-type G" evidence="6">
    <location>
        <begin position="48"/>
        <end position="292"/>
    </location>
</feature>
<dbReference type="OrthoDB" id="5958801at2759"/>
<dbReference type="Pfam" id="PF02841">
    <property type="entry name" value="GBP_C"/>
    <property type="match status" value="1"/>
</dbReference>
<dbReference type="Gene3D" id="1.20.1000.10">
    <property type="entry name" value="Guanylate-binding protein, C-terminal domain"/>
    <property type="match status" value="1"/>
</dbReference>
<dbReference type="GO" id="GO:0005525">
    <property type="term" value="F:GTP binding"/>
    <property type="evidence" value="ECO:0007669"/>
    <property type="project" value="UniProtKB-KW"/>
</dbReference>
<organism evidence="7 8">
    <name type="scientific">Actinia tenebrosa</name>
    <name type="common">Australian red waratah sea anemone</name>
    <dbReference type="NCBI Taxonomy" id="6105"/>
    <lineage>
        <taxon>Eukaryota</taxon>
        <taxon>Metazoa</taxon>
        <taxon>Cnidaria</taxon>
        <taxon>Anthozoa</taxon>
        <taxon>Hexacorallia</taxon>
        <taxon>Actiniaria</taxon>
        <taxon>Actiniidae</taxon>
        <taxon>Actinia</taxon>
    </lineage>
</organism>
<evidence type="ECO:0000313" key="7">
    <source>
        <dbReference type="Proteomes" id="UP000515163"/>
    </source>
</evidence>
<dbReference type="Gene3D" id="3.40.50.300">
    <property type="entry name" value="P-loop containing nucleotide triphosphate hydrolases"/>
    <property type="match status" value="1"/>
</dbReference>
<evidence type="ECO:0000256" key="1">
    <source>
        <dbReference type="ARBA" id="ARBA00022741"/>
    </source>
</evidence>
<dbReference type="RefSeq" id="XP_031575013.1">
    <property type="nucleotide sequence ID" value="XM_031719153.1"/>
</dbReference>
<dbReference type="Pfam" id="PF02263">
    <property type="entry name" value="GBP"/>
    <property type="match status" value="1"/>
</dbReference>